<dbReference type="PANTHER" id="PTHR30411">
    <property type="entry name" value="CYTOPLASMIC PROTEIN"/>
    <property type="match status" value="1"/>
</dbReference>
<feature type="domain" description="YbaK/aminoacyl-tRNA synthetase-associated" evidence="4">
    <location>
        <begin position="23"/>
        <end position="135"/>
    </location>
</feature>
<evidence type="ECO:0000256" key="3">
    <source>
        <dbReference type="ARBA" id="ARBA00023239"/>
    </source>
</evidence>
<evidence type="ECO:0000259" key="4">
    <source>
        <dbReference type="Pfam" id="PF04073"/>
    </source>
</evidence>
<sequence>APHVLRPYAHDPRAAAGEGYGLEAASALGVEPRRVLKTLVALVDEQPLLAVVPVTGRLDLRALATARGGRRAVLAEPAAAERLTGGVVGAISPLGLRRPLPVVVDASAAAHDAVLVSAGRRGLDVELAPADLLRLCGGAYAEVARPSSPRPSSPRPSSP</sequence>
<feature type="non-terminal residue" evidence="5">
    <location>
        <position position="1"/>
    </location>
</feature>
<dbReference type="PIRSF" id="PIRSF006181">
    <property type="entry name" value="EbsC_YbaK"/>
    <property type="match status" value="1"/>
</dbReference>
<dbReference type="Gene3D" id="3.90.960.10">
    <property type="entry name" value="YbaK/aminoacyl-tRNA synthetase-associated domain"/>
    <property type="match status" value="1"/>
</dbReference>
<keyword evidence="3" id="KW-0456">Lyase</keyword>
<dbReference type="GO" id="GO:0006412">
    <property type="term" value="P:translation"/>
    <property type="evidence" value="ECO:0007669"/>
    <property type="project" value="UniProtKB-KW"/>
</dbReference>
<dbReference type="PANTHER" id="PTHR30411:SF0">
    <property type="entry name" value="CYS-TRNA(PRO)_CYS-TRNA(CYS) DEACYLASE YBAK"/>
    <property type="match status" value="1"/>
</dbReference>
<organism evidence="5 6">
    <name type="scientific">Pseudokineococcus marinus</name>
    <dbReference type="NCBI Taxonomy" id="351215"/>
    <lineage>
        <taxon>Bacteria</taxon>
        <taxon>Bacillati</taxon>
        <taxon>Actinomycetota</taxon>
        <taxon>Actinomycetes</taxon>
        <taxon>Kineosporiales</taxon>
        <taxon>Kineosporiaceae</taxon>
        <taxon>Pseudokineococcus</taxon>
    </lineage>
</organism>
<evidence type="ECO:0000313" key="5">
    <source>
        <dbReference type="EMBL" id="NNH22846.1"/>
    </source>
</evidence>
<comment type="caution">
    <text evidence="5">The sequence shown here is derived from an EMBL/GenBank/DDBJ whole genome shotgun (WGS) entry which is preliminary data.</text>
</comment>
<dbReference type="InterPro" id="IPR007214">
    <property type="entry name" value="YbaK/aa-tRNA-synth-assoc-dom"/>
</dbReference>
<accession>A0A849BTJ2</accession>
<dbReference type="Proteomes" id="UP000555552">
    <property type="component" value="Unassembled WGS sequence"/>
</dbReference>
<keyword evidence="2" id="KW-0648">Protein biosynthesis</keyword>
<dbReference type="InterPro" id="IPR036754">
    <property type="entry name" value="YbaK/aa-tRNA-synt-asso_dom_sf"/>
</dbReference>
<protein>
    <submittedName>
        <fullName evidence="5">Aminoacyl-tRNA deacylase</fullName>
    </submittedName>
</protein>
<comment type="similarity">
    <text evidence="1">Belongs to the prolyl-tRNA editing family. YbaK/EbsC subfamily.</text>
</comment>
<dbReference type="EMBL" id="JABEMA010000074">
    <property type="protein sequence ID" value="NNH22846.1"/>
    <property type="molecule type" value="Genomic_DNA"/>
</dbReference>
<dbReference type="GO" id="GO:0002161">
    <property type="term" value="F:aminoacyl-tRNA deacylase activity"/>
    <property type="evidence" value="ECO:0007669"/>
    <property type="project" value="InterPro"/>
</dbReference>
<name>A0A849BTJ2_9ACTN</name>
<evidence type="ECO:0000256" key="1">
    <source>
        <dbReference type="ARBA" id="ARBA00009798"/>
    </source>
</evidence>
<dbReference type="Pfam" id="PF04073">
    <property type="entry name" value="tRNA_edit"/>
    <property type="match status" value="1"/>
</dbReference>
<dbReference type="SUPFAM" id="SSF55826">
    <property type="entry name" value="YbaK/ProRS associated domain"/>
    <property type="match status" value="1"/>
</dbReference>
<reference evidence="5 6" key="1">
    <citation type="submission" date="2020-05" db="EMBL/GenBank/DDBJ databases">
        <title>MicrobeNet Type strains.</title>
        <authorList>
            <person name="Nicholson A.C."/>
        </authorList>
    </citation>
    <scope>NUCLEOTIDE SEQUENCE [LARGE SCALE GENOMIC DNA]</scope>
    <source>
        <strain evidence="5 6">JCM 14547</strain>
    </source>
</reference>
<dbReference type="InterPro" id="IPR004369">
    <property type="entry name" value="Prolyl-tRNA_editing_YbaK/EbsC"/>
</dbReference>
<dbReference type="GO" id="GO:0016829">
    <property type="term" value="F:lyase activity"/>
    <property type="evidence" value="ECO:0007669"/>
    <property type="project" value="UniProtKB-KW"/>
</dbReference>
<evidence type="ECO:0000256" key="2">
    <source>
        <dbReference type="ARBA" id="ARBA00022917"/>
    </source>
</evidence>
<evidence type="ECO:0000313" key="6">
    <source>
        <dbReference type="Proteomes" id="UP000555552"/>
    </source>
</evidence>
<dbReference type="AlphaFoldDB" id="A0A849BTJ2"/>
<gene>
    <name evidence="5" type="ORF">HLB09_07025</name>
</gene>
<keyword evidence="6" id="KW-1185">Reference proteome</keyword>
<proteinExistence type="inferred from homology"/>
<dbReference type="CDD" id="cd00002">
    <property type="entry name" value="YbaK_deacylase"/>
    <property type="match status" value="1"/>
</dbReference>